<dbReference type="InParanoid" id="B4NNA3"/>
<reference evidence="11 12" key="1">
    <citation type="journal article" date="2007" name="Nature">
        <title>Evolution of genes and genomes on the Drosophila phylogeny.</title>
        <authorList>
            <consortium name="Drosophila 12 Genomes Consortium"/>
            <person name="Clark A.G."/>
            <person name="Eisen M.B."/>
            <person name="Smith D.R."/>
            <person name="Bergman C.M."/>
            <person name="Oliver B."/>
            <person name="Markow T.A."/>
            <person name="Kaufman T.C."/>
            <person name="Kellis M."/>
            <person name="Gelbart W."/>
            <person name="Iyer V.N."/>
            <person name="Pollard D.A."/>
            <person name="Sackton T.B."/>
            <person name="Larracuente A.M."/>
            <person name="Singh N.D."/>
            <person name="Abad J.P."/>
            <person name="Abt D.N."/>
            <person name="Adryan B."/>
            <person name="Aguade M."/>
            <person name="Akashi H."/>
            <person name="Anderson W.W."/>
            <person name="Aquadro C.F."/>
            <person name="Ardell D.H."/>
            <person name="Arguello R."/>
            <person name="Artieri C.G."/>
            <person name="Barbash D.A."/>
            <person name="Barker D."/>
            <person name="Barsanti P."/>
            <person name="Batterham P."/>
            <person name="Batzoglou S."/>
            <person name="Begun D."/>
            <person name="Bhutkar A."/>
            <person name="Blanco E."/>
            <person name="Bosak S.A."/>
            <person name="Bradley R.K."/>
            <person name="Brand A.D."/>
            <person name="Brent M.R."/>
            <person name="Brooks A.N."/>
            <person name="Brown R.H."/>
            <person name="Butlin R.K."/>
            <person name="Caggese C."/>
            <person name="Calvi B.R."/>
            <person name="Bernardo de Carvalho A."/>
            <person name="Caspi A."/>
            <person name="Castrezana S."/>
            <person name="Celniker S.E."/>
            <person name="Chang J.L."/>
            <person name="Chapple C."/>
            <person name="Chatterji S."/>
            <person name="Chinwalla A."/>
            <person name="Civetta A."/>
            <person name="Clifton S.W."/>
            <person name="Comeron J.M."/>
            <person name="Costello J.C."/>
            <person name="Coyne J.A."/>
            <person name="Daub J."/>
            <person name="David R.G."/>
            <person name="Delcher A.L."/>
            <person name="Delehaunty K."/>
            <person name="Do C.B."/>
            <person name="Ebling H."/>
            <person name="Edwards K."/>
            <person name="Eickbush T."/>
            <person name="Evans J.D."/>
            <person name="Filipski A."/>
            <person name="Findeiss S."/>
            <person name="Freyhult E."/>
            <person name="Fulton L."/>
            <person name="Fulton R."/>
            <person name="Garcia A.C."/>
            <person name="Gardiner A."/>
            <person name="Garfield D.A."/>
            <person name="Garvin B.E."/>
            <person name="Gibson G."/>
            <person name="Gilbert D."/>
            <person name="Gnerre S."/>
            <person name="Godfrey J."/>
            <person name="Good R."/>
            <person name="Gotea V."/>
            <person name="Gravely B."/>
            <person name="Greenberg A.J."/>
            <person name="Griffiths-Jones S."/>
            <person name="Gross S."/>
            <person name="Guigo R."/>
            <person name="Gustafson E.A."/>
            <person name="Haerty W."/>
            <person name="Hahn M.W."/>
            <person name="Halligan D.L."/>
            <person name="Halpern A.L."/>
            <person name="Halter G.M."/>
            <person name="Han M.V."/>
            <person name="Heger A."/>
            <person name="Hillier L."/>
            <person name="Hinrichs A.S."/>
            <person name="Holmes I."/>
            <person name="Hoskins R.A."/>
            <person name="Hubisz M.J."/>
            <person name="Hultmark D."/>
            <person name="Huntley M.A."/>
            <person name="Jaffe D.B."/>
            <person name="Jagadeeshan S."/>
            <person name="Jeck W.R."/>
            <person name="Johnson J."/>
            <person name="Jones C.D."/>
            <person name="Jordan W.C."/>
            <person name="Karpen G.H."/>
            <person name="Kataoka E."/>
            <person name="Keightley P.D."/>
            <person name="Kheradpour P."/>
            <person name="Kirkness E.F."/>
            <person name="Koerich L.B."/>
            <person name="Kristiansen K."/>
            <person name="Kudrna D."/>
            <person name="Kulathinal R.J."/>
            <person name="Kumar S."/>
            <person name="Kwok R."/>
            <person name="Lander E."/>
            <person name="Langley C.H."/>
            <person name="Lapoint R."/>
            <person name="Lazzaro B.P."/>
            <person name="Lee S.J."/>
            <person name="Levesque L."/>
            <person name="Li R."/>
            <person name="Lin C.F."/>
            <person name="Lin M.F."/>
            <person name="Lindblad-Toh K."/>
            <person name="Llopart A."/>
            <person name="Long M."/>
            <person name="Low L."/>
            <person name="Lozovsky E."/>
            <person name="Lu J."/>
            <person name="Luo M."/>
            <person name="Machado C.A."/>
            <person name="Makalowski W."/>
            <person name="Marzo M."/>
            <person name="Matsuda M."/>
            <person name="Matzkin L."/>
            <person name="McAllister B."/>
            <person name="McBride C.S."/>
            <person name="McKernan B."/>
            <person name="McKernan K."/>
            <person name="Mendez-Lago M."/>
            <person name="Minx P."/>
            <person name="Mollenhauer M.U."/>
            <person name="Montooth K."/>
            <person name="Mount S.M."/>
            <person name="Mu X."/>
            <person name="Myers E."/>
            <person name="Negre B."/>
            <person name="Newfeld S."/>
            <person name="Nielsen R."/>
            <person name="Noor M.A."/>
            <person name="O'Grady P."/>
            <person name="Pachter L."/>
            <person name="Papaceit M."/>
            <person name="Parisi M.J."/>
            <person name="Parisi M."/>
            <person name="Parts L."/>
            <person name="Pedersen J.S."/>
            <person name="Pesole G."/>
            <person name="Phillippy A.M."/>
            <person name="Ponting C.P."/>
            <person name="Pop M."/>
            <person name="Porcelli D."/>
            <person name="Powell J.R."/>
            <person name="Prohaska S."/>
            <person name="Pruitt K."/>
            <person name="Puig M."/>
            <person name="Quesneville H."/>
            <person name="Ram K.R."/>
            <person name="Rand D."/>
            <person name="Rasmussen M.D."/>
            <person name="Reed L.K."/>
            <person name="Reenan R."/>
            <person name="Reily A."/>
            <person name="Remington K.A."/>
            <person name="Rieger T.T."/>
            <person name="Ritchie M.G."/>
            <person name="Robin C."/>
            <person name="Rogers Y.H."/>
            <person name="Rohde C."/>
            <person name="Rozas J."/>
            <person name="Rubenfield M.J."/>
            <person name="Ruiz A."/>
            <person name="Russo S."/>
            <person name="Salzberg S.L."/>
            <person name="Sanchez-Gracia A."/>
            <person name="Saranga D.J."/>
            <person name="Sato H."/>
            <person name="Schaeffer S.W."/>
            <person name="Schatz M.C."/>
            <person name="Schlenke T."/>
            <person name="Schwartz R."/>
            <person name="Segarra C."/>
            <person name="Singh R.S."/>
            <person name="Sirot L."/>
            <person name="Sirota M."/>
            <person name="Sisneros N.B."/>
            <person name="Smith C.D."/>
            <person name="Smith T.F."/>
            <person name="Spieth J."/>
            <person name="Stage D.E."/>
            <person name="Stark A."/>
            <person name="Stephan W."/>
            <person name="Strausberg R.L."/>
            <person name="Strempel S."/>
            <person name="Sturgill D."/>
            <person name="Sutton G."/>
            <person name="Sutton G.G."/>
            <person name="Tao W."/>
            <person name="Teichmann S."/>
            <person name="Tobari Y.N."/>
            <person name="Tomimura Y."/>
            <person name="Tsolas J.M."/>
            <person name="Valente V.L."/>
            <person name="Venter E."/>
            <person name="Venter J.C."/>
            <person name="Vicario S."/>
            <person name="Vieira F.G."/>
            <person name="Vilella A.J."/>
            <person name="Villasante A."/>
            <person name="Walenz B."/>
            <person name="Wang J."/>
            <person name="Wasserman M."/>
            <person name="Watts T."/>
            <person name="Wilson D."/>
            <person name="Wilson R.K."/>
            <person name="Wing R.A."/>
            <person name="Wolfner M.F."/>
            <person name="Wong A."/>
            <person name="Wong G.K."/>
            <person name="Wu C.I."/>
            <person name="Wu G."/>
            <person name="Yamamoto D."/>
            <person name="Yang H.P."/>
            <person name="Yang S.P."/>
            <person name="Yorke J.A."/>
            <person name="Yoshida K."/>
            <person name="Zdobnov E."/>
            <person name="Zhang P."/>
            <person name="Zhang Y."/>
            <person name="Zimin A.V."/>
            <person name="Baldwin J."/>
            <person name="Abdouelleil A."/>
            <person name="Abdulkadir J."/>
            <person name="Abebe A."/>
            <person name="Abera B."/>
            <person name="Abreu J."/>
            <person name="Acer S.C."/>
            <person name="Aftuck L."/>
            <person name="Alexander A."/>
            <person name="An P."/>
            <person name="Anderson E."/>
            <person name="Anderson S."/>
            <person name="Arachi H."/>
            <person name="Azer M."/>
            <person name="Bachantsang P."/>
            <person name="Barry A."/>
            <person name="Bayul T."/>
            <person name="Berlin A."/>
            <person name="Bessette D."/>
            <person name="Bloom T."/>
            <person name="Blye J."/>
            <person name="Boguslavskiy L."/>
            <person name="Bonnet C."/>
            <person name="Boukhgalter B."/>
            <person name="Bourzgui I."/>
            <person name="Brown A."/>
            <person name="Cahill P."/>
            <person name="Channer S."/>
            <person name="Cheshatsang Y."/>
            <person name="Chuda L."/>
            <person name="Citroen M."/>
            <person name="Collymore A."/>
            <person name="Cooke P."/>
            <person name="Costello M."/>
            <person name="D'Aco K."/>
            <person name="Daza R."/>
            <person name="De Haan G."/>
            <person name="DeGray S."/>
            <person name="DeMaso C."/>
            <person name="Dhargay N."/>
            <person name="Dooley K."/>
            <person name="Dooley E."/>
            <person name="Doricent M."/>
            <person name="Dorje P."/>
            <person name="Dorjee K."/>
            <person name="Dupes A."/>
            <person name="Elong R."/>
            <person name="Falk J."/>
            <person name="Farina A."/>
            <person name="Faro S."/>
            <person name="Ferguson D."/>
            <person name="Fisher S."/>
            <person name="Foley C.D."/>
            <person name="Franke A."/>
            <person name="Friedrich D."/>
            <person name="Gadbois L."/>
            <person name="Gearin G."/>
            <person name="Gearin C.R."/>
            <person name="Giannoukos G."/>
            <person name="Goode T."/>
            <person name="Graham J."/>
            <person name="Grandbois E."/>
            <person name="Grewal S."/>
            <person name="Gyaltsen K."/>
            <person name="Hafez N."/>
            <person name="Hagos B."/>
            <person name="Hall J."/>
            <person name="Henson C."/>
            <person name="Hollinger A."/>
            <person name="Honan T."/>
            <person name="Huard M.D."/>
            <person name="Hughes L."/>
            <person name="Hurhula B."/>
            <person name="Husby M.E."/>
            <person name="Kamat A."/>
            <person name="Kanga B."/>
            <person name="Kashin S."/>
            <person name="Khazanovich D."/>
            <person name="Kisner P."/>
            <person name="Lance K."/>
            <person name="Lara M."/>
            <person name="Lee W."/>
            <person name="Lennon N."/>
            <person name="Letendre F."/>
            <person name="LeVine R."/>
            <person name="Lipovsky A."/>
            <person name="Liu X."/>
            <person name="Liu J."/>
            <person name="Liu S."/>
            <person name="Lokyitsang T."/>
            <person name="Lokyitsang Y."/>
            <person name="Lubonja R."/>
            <person name="Lui A."/>
            <person name="MacDonald P."/>
            <person name="Magnisalis V."/>
            <person name="Maru K."/>
            <person name="Matthews C."/>
            <person name="McCusker W."/>
            <person name="McDonough S."/>
            <person name="Mehta T."/>
            <person name="Meldrim J."/>
            <person name="Meneus L."/>
            <person name="Mihai O."/>
            <person name="Mihalev A."/>
            <person name="Mihova T."/>
            <person name="Mittelman R."/>
            <person name="Mlenga V."/>
            <person name="Montmayeur A."/>
            <person name="Mulrain L."/>
            <person name="Navidi A."/>
            <person name="Naylor J."/>
            <person name="Negash T."/>
            <person name="Nguyen T."/>
            <person name="Nguyen N."/>
            <person name="Nicol R."/>
            <person name="Norbu C."/>
            <person name="Norbu N."/>
            <person name="Novod N."/>
            <person name="O'Neill B."/>
            <person name="Osman S."/>
            <person name="Markiewicz E."/>
            <person name="Oyono O.L."/>
            <person name="Patti C."/>
            <person name="Phunkhang P."/>
            <person name="Pierre F."/>
            <person name="Priest M."/>
            <person name="Raghuraman S."/>
            <person name="Rege F."/>
            <person name="Reyes R."/>
            <person name="Rise C."/>
            <person name="Rogov P."/>
            <person name="Ross K."/>
            <person name="Ryan E."/>
            <person name="Settipalli S."/>
            <person name="Shea T."/>
            <person name="Sherpa N."/>
            <person name="Shi L."/>
            <person name="Shih D."/>
            <person name="Sparrow T."/>
            <person name="Spaulding J."/>
            <person name="Stalker J."/>
            <person name="Stange-Thomann N."/>
            <person name="Stavropoulos S."/>
            <person name="Stone C."/>
            <person name="Strader C."/>
            <person name="Tesfaye S."/>
            <person name="Thomson T."/>
            <person name="Thoulutsang Y."/>
            <person name="Thoulutsang D."/>
            <person name="Topham K."/>
            <person name="Topping I."/>
            <person name="Tsamla T."/>
            <person name="Vassiliev H."/>
            <person name="Vo A."/>
            <person name="Wangchuk T."/>
            <person name="Wangdi T."/>
            <person name="Weiand M."/>
            <person name="Wilkinson J."/>
            <person name="Wilson A."/>
            <person name="Yadav S."/>
            <person name="Young G."/>
            <person name="Yu Q."/>
            <person name="Zembek L."/>
            <person name="Zhong D."/>
            <person name="Zimmer A."/>
            <person name="Zwirko Z."/>
            <person name="Jaffe D.B."/>
            <person name="Alvarez P."/>
            <person name="Brockman W."/>
            <person name="Butler J."/>
            <person name="Chin C."/>
            <person name="Gnerre S."/>
            <person name="Grabherr M."/>
            <person name="Kleber M."/>
            <person name="Mauceli E."/>
            <person name="MacCallum I."/>
        </authorList>
    </citation>
    <scope>NUCLEOTIDE SEQUENCE [LARGE SCALE GENOMIC DNA]</scope>
    <source>
        <strain evidence="12">Tucson 14030-0811.24</strain>
    </source>
</reference>
<gene>
    <name evidence="11" type="primary">Dwil\GK23280</name>
    <name evidence="11" type="ORF">Dwil_GK23280</name>
</gene>
<dbReference type="HOGENOM" id="CLU_036904_2_0_1"/>
<dbReference type="GO" id="GO:0016322">
    <property type="term" value="P:neuron remodeling"/>
    <property type="evidence" value="ECO:0007669"/>
    <property type="project" value="EnsemblMetazoa"/>
</dbReference>
<proteinExistence type="inferred from homology"/>
<dbReference type="PANTHER" id="PTHR10454:SF245">
    <property type="entry name" value="CASPASE-RELATED"/>
    <property type="match status" value="1"/>
</dbReference>
<dbReference type="GO" id="GO:0045751">
    <property type="term" value="P:negative regulation of Toll signaling pathway"/>
    <property type="evidence" value="ECO:0007669"/>
    <property type="project" value="EnsemblMetazoa"/>
</dbReference>
<dbReference type="SUPFAM" id="SSF52129">
    <property type="entry name" value="Caspase-like"/>
    <property type="match status" value="1"/>
</dbReference>
<dbReference type="GO" id="GO:0005759">
    <property type="term" value="C:mitochondrial matrix"/>
    <property type="evidence" value="ECO:0007669"/>
    <property type="project" value="EnsemblMetazoa"/>
</dbReference>
<dbReference type="InterPro" id="IPR001309">
    <property type="entry name" value="Pept_C14_p20"/>
</dbReference>
<evidence type="ECO:0000256" key="1">
    <source>
        <dbReference type="ARBA" id="ARBA00010134"/>
    </source>
</evidence>
<dbReference type="GO" id="GO:0043525">
    <property type="term" value="P:positive regulation of neuron apoptotic process"/>
    <property type="evidence" value="ECO:0007669"/>
    <property type="project" value="TreeGrafter"/>
</dbReference>
<evidence type="ECO:0000313" key="12">
    <source>
        <dbReference type="Proteomes" id="UP000007798"/>
    </source>
</evidence>
<feature type="compositionally biased region" description="Low complexity" evidence="8">
    <location>
        <begin position="14"/>
        <end position="24"/>
    </location>
</feature>
<dbReference type="GO" id="GO:0045476">
    <property type="term" value="P:nurse cell apoptotic process"/>
    <property type="evidence" value="ECO:0007669"/>
    <property type="project" value="EnsemblMetazoa"/>
</dbReference>
<keyword evidence="12" id="KW-1185">Reference proteome</keyword>
<dbReference type="Proteomes" id="UP000007798">
    <property type="component" value="Unassembled WGS sequence"/>
</dbReference>
<dbReference type="OrthoDB" id="6116485at2759"/>
<keyword evidence="4 11" id="KW-0378">Hydrolase</keyword>
<dbReference type="Gene3D" id="3.40.50.1460">
    <property type="match status" value="1"/>
</dbReference>
<evidence type="ECO:0000259" key="9">
    <source>
        <dbReference type="PROSITE" id="PS50207"/>
    </source>
</evidence>
<dbReference type="InterPro" id="IPR033139">
    <property type="entry name" value="Caspase_cys_AS"/>
</dbReference>
<feature type="domain" description="Caspase family p10" evidence="9">
    <location>
        <begin position="227"/>
        <end position="322"/>
    </location>
</feature>
<dbReference type="InterPro" id="IPR002398">
    <property type="entry name" value="Pept_C14"/>
</dbReference>
<dbReference type="PROSITE" id="PS01121">
    <property type="entry name" value="CASPASE_HIS"/>
    <property type="match status" value="1"/>
</dbReference>
<accession>B4NNA3</accession>
<dbReference type="eggNOG" id="KOG3573">
    <property type="taxonomic scope" value="Eukaryota"/>
</dbReference>
<comment type="similarity">
    <text evidence="1 7">Belongs to the peptidase C14A family.</text>
</comment>
<evidence type="ECO:0000256" key="7">
    <source>
        <dbReference type="RuleBase" id="RU003971"/>
    </source>
</evidence>
<evidence type="ECO:0000256" key="2">
    <source>
        <dbReference type="ARBA" id="ARBA00022670"/>
    </source>
</evidence>
<dbReference type="InterPro" id="IPR011600">
    <property type="entry name" value="Pept_C14_caspase"/>
</dbReference>
<organism evidence="11 12">
    <name type="scientific">Drosophila willistoni</name>
    <name type="common">Fruit fly</name>
    <dbReference type="NCBI Taxonomy" id="7260"/>
    <lineage>
        <taxon>Eukaryota</taxon>
        <taxon>Metazoa</taxon>
        <taxon>Ecdysozoa</taxon>
        <taxon>Arthropoda</taxon>
        <taxon>Hexapoda</taxon>
        <taxon>Insecta</taxon>
        <taxon>Pterygota</taxon>
        <taxon>Neoptera</taxon>
        <taxon>Endopterygota</taxon>
        <taxon>Diptera</taxon>
        <taxon>Brachycera</taxon>
        <taxon>Muscomorpha</taxon>
        <taxon>Ephydroidea</taxon>
        <taxon>Drosophilidae</taxon>
        <taxon>Drosophila</taxon>
        <taxon>Sophophora</taxon>
    </lineage>
</organism>
<sequence length="330" mass="36672">MTDECITRNFSLLNRSNSGGSSNGQTKSNRSSIIDNTDAKGCMEGSSGGATGTGSGVPSSINKYVARMPVDRYASEYNMNHKYRGQAIIFNHEFFDIPSLKSRAGTNVDAEELRKALKSLGFDVSVHKDCKLRDILKYIDKAASLDHTDNDCIAIAILSHGEHGYIYAKDVQYKLDAIWHYFTAHICPTLAGKPKLFFIQACQGDRLDAGVMLEKNGVTETDGESSMSYKIPIHADFLFSYSTIPGYFSWRNTTNGSWYMQSLIQELNTNGKKYDILTLLTFVSQRVAIDFESNVPSTPLMDRQKQIPCVTSMLTRILRFTDKPSGNKAG</sequence>
<feature type="region of interest" description="Disordered" evidence="8">
    <location>
        <begin position="14"/>
        <end position="39"/>
    </location>
</feature>
<keyword evidence="5" id="KW-0788">Thiol protease</keyword>
<dbReference type="EC" id="3.4.22.-" evidence="11"/>
<dbReference type="KEGG" id="dwi:6652113"/>
<dbReference type="AlphaFoldDB" id="B4NNA3"/>
<evidence type="ECO:0000256" key="3">
    <source>
        <dbReference type="ARBA" id="ARBA00022703"/>
    </source>
</evidence>
<dbReference type="MEROPS" id="C14.016"/>
<dbReference type="FunCoup" id="B4NNA3">
    <property type="interactions" value="664"/>
</dbReference>
<dbReference type="PROSITE" id="PS50207">
    <property type="entry name" value="CASPASE_P10"/>
    <property type="match status" value="1"/>
</dbReference>
<keyword evidence="6" id="KW-0865">Zymogen</keyword>
<name>B4NNA3_DROWI</name>
<dbReference type="CDD" id="cd00032">
    <property type="entry name" value="CASc"/>
    <property type="match status" value="1"/>
</dbReference>
<dbReference type="InterPro" id="IPR002138">
    <property type="entry name" value="Pept_C14_p10"/>
</dbReference>
<dbReference type="GO" id="GO:1990525">
    <property type="term" value="F:BIR domain binding"/>
    <property type="evidence" value="ECO:0007669"/>
    <property type="project" value="EnsemblMetazoa"/>
</dbReference>
<dbReference type="PRINTS" id="PR00376">
    <property type="entry name" value="IL1BCENZYME"/>
</dbReference>
<dbReference type="PROSITE" id="PS50208">
    <property type="entry name" value="CASPASE_P20"/>
    <property type="match status" value="1"/>
</dbReference>
<dbReference type="EMBL" id="CH964282">
    <property type="protein sequence ID" value="EDW85842.1"/>
    <property type="molecule type" value="Genomic_DNA"/>
</dbReference>
<dbReference type="GO" id="GO:0097194">
    <property type="term" value="P:execution phase of apoptosis"/>
    <property type="evidence" value="ECO:0007669"/>
    <property type="project" value="EnsemblMetazoa"/>
</dbReference>
<dbReference type="GO" id="GO:0043025">
    <property type="term" value="C:neuronal cell body"/>
    <property type="evidence" value="ECO:0007669"/>
    <property type="project" value="EnsemblMetazoa"/>
</dbReference>
<dbReference type="PhylomeDB" id="B4NNA3"/>
<dbReference type="PROSITE" id="PS01122">
    <property type="entry name" value="CASPASE_CYS"/>
    <property type="match status" value="1"/>
</dbReference>
<keyword evidence="3" id="KW-0053">Apoptosis</keyword>
<keyword evidence="2" id="KW-0645">Protease</keyword>
<evidence type="ECO:0000256" key="8">
    <source>
        <dbReference type="SAM" id="MobiDB-lite"/>
    </source>
</evidence>
<feature type="domain" description="Caspase family p20" evidence="10">
    <location>
        <begin position="83"/>
        <end position="206"/>
    </location>
</feature>
<dbReference type="InterPro" id="IPR029030">
    <property type="entry name" value="Caspase-like_dom_sf"/>
</dbReference>
<dbReference type="GO" id="GO:0016239">
    <property type="term" value="P:positive regulation of macroautophagy"/>
    <property type="evidence" value="ECO:0007669"/>
    <property type="project" value="EnsemblMetazoa"/>
</dbReference>
<evidence type="ECO:0000256" key="6">
    <source>
        <dbReference type="ARBA" id="ARBA00023145"/>
    </source>
</evidence>
<dbReference type="PANTHER" id="PTHR10454">
    <property type="entry name" value="CASPASE"/>
    <property type="match status" value="1"/>
</dbReference>
<dbReference type="GO" id="GO:0071598">
    <property type="term" value="C:neuronal ribonucleoprotein granule"/>
    <property type="evidence" value="ECO:0007669"/>
    <property type="project" value="EnsemblMetazoa"/>
</dbReference>
<evidence type="ECO:0000313" key="11">
    <source>
        <dbReference type="EMBL" id="EDW85842.1"/>
    </source>
</evidence>
<dbReference type="GO" id="GO:0004197">
    <property type="term" value="F:cysteine-type endopeptidase activity"/>
    <property type="evidence" value="ECO:0007669"/>
    <property type="project" value="EnsemblMetazoa"/>
</dbReference>
<dbReference type="InterPro" id="IPR015917">
    <property type="entry name" value="Pept_C14A"/>
</dbReference>
<dbReference type="Pfam" id="PF00656">
    <property type="entry name" value="Peptidase_C14"/>
    <property type="match status" value="1"/>
</dbReference>
<evidence type="ECO:0000259" key="10">
    <source>
        <dbReference type="PROSITE" id="PS50208"/>
    </source>
</evidence>
<dbReference type="GO" id="GO:0009267">
    <property type="term" value="P:cellular response to starvation"/>
    <property type="evidence" value="ECO:0007669"/>
    <property type="project" value="EnsemblMetazoa"/>
</dbReference>
<dbReference type="InterPro" id="IPR016129">
    <property type="entry name" value="Caspase_his_AS"/>
</dbReference>
<feature type="compositionally biased region" description="Polar residues" evidence="8">
    <location>
        <begin position="25"/>
        <end position="35"/>
    </location>
</feature>
<evidence type="ECO:0000256" key="5">
    <source>
        <dbReference type="ARBA" id="ARBA00022807"/>
    </source>
</evidence>
<dbReference type="GO" id="GO:1900074">
    <property type="term" value="P:negative regulation of neuromuscular synaptic transmission"/>
    <property type="evidence" value="ECO:0007669"/>
    <property type="project" value="EnsemblMetazoa"/>
</dbReference>
<dbReference type="OMA" id="WHYFTAT"/>
<dbReference type="STRING" id="7260.B4NNA3"/>
<dbReference type="FunFam" id="3.40.50.1460:FF:000001">
    <property type="entry name" value="Caspase-3 preproprotein"/>
    <property type="match status" value="1"/>
</dbReference>
<evidence type="ECO:0000256" key="4">
    <source>
        <dbReference type="ARBA" id="ARBA00022801"/>
    </source>
</evidence>
<dbReference type="GO" id="GO:0006508">
    <property type="term" value="P:proteolysis"/>
    <property type="evidence" value="ECO:0007669"/>
    <property type="project" value="UniProtKB-KW"/>
</dbReference>
<dbReference type="SMART" id="SM00115">
    <property type="entry name" value="CASc"/>
    <property type="match status" value="1"/>
</dbReference>
<protein>
    <submittedName>
        <fullName evidence="11">Uncharacterized protein</fullName>
        <ecNumber evidence="11">3.4.22.-</ecNumber>
    </submittedName>
</protein>